<dbReference type="InterPro" id="IPR000160">
    <property type="entry name" value="GGDEF_dom"/>
</dbReference>
<feature type="domain" description="GGDEF" evidence="5">
    <location>
        <begin position="326"/>
        <end position="468"/>
    </location>
</feature>
<feature type="domain" description="Response regulatory" evidence="4">
    <location>
        <begin position="152"/>
        <end position="276"/>
    </location>
</feature>
<dbReference type="GO" id="GO:0043709">
    <property type="term" value="P:cell adhesion involved in single-species biofilm formation"/>
    <property type="evidence" value="ECO:0007669"/>
    <property type="project" value="TreeGrafter"/>
</dbReference>
<dbReference type="InterPro" id="IPR001789">
    <property type="entry name" value="Sig_transdc_resp-reg_receiver"/>
</dbReference>
<dbReference type="PROSITE" id="PS50887">
    <property type="entry name" value="GGDEF"/>
    <property type="match status" value="1"/>
</dbReference>
<proteinExistence type="predicted"/>
<dbReference type="SMART" id="SM00448">
    <property type="entry name" value="REC"/>
    <property type="match status" value="1"/>
</dbReference>
<sequence>MDGRILIIDDVATNRIVFKVKLGAARYHPLVAAGGAEGLRMARKELPDLILLDLMLPDLSGIDVLRHLREDPLTRDIPVIVVSSSTALDDRLLALEAGADDVFVKPYDDDLLMARLRNLLRSRQDLTDLTEGHDAALFGIAEAGTEFRQPGHLVLVTDRPEMALKLRRELSPLMRDTISVLSHSNALAESDAVSGGADIYVIDADDPKAGGPARDKALRLLSDLRSRTTTRHAGICLLTGGRLRAEVMMGFDLGANAILSADMPVAEIVLRLRAVLRAKRRADLRREQVQDGLRLAMIDPLTGLFNRRYAAARLSVMAQRVAKEGRSLAVMLADIDRFKSVNDRYGHAVGDDVLIEVSHRLGANLRAEDLLARIGGEEFLIALPYSSQEEAQTVARRLCYQVEQRPVLLAGGEALTVTVSIGLALSEVVPVGSRSCDPDLVDVLIGRADQALLASKRAGRNQVTLARNAA</sequence>
<feature type="modified residue" description="4-aspartylphosphate" evidence="3">
    <location>
        <position position="203"/>
    </location>
</feature>
<evidence type="ECO:0000256" key="1">
    <source>
        <dbReference type="ARBA" id="ARBA00012528"/>
    </source>
</evidence>
<dbReference type="InterPro" id="IPR011006">
    <property type="entry name" value="CheY-like_superfamily"/>
</dbReference>
<reference evidence="6 7" key="1">
    <citation type="submission" date="2018-08" db="EMBL/GenBank/DDBJ databases">
        <title>Flavobacterium tibetense sp. nov., isolated from a wetland YonghuCo on Tibetan Plateau.</title>
        <authorList>
            <person name="Phurbu D."/>
            <person name="Lu H."/>
            <person name="Xing P."/>
        </authorList>
    </citation>
    <scope>NUCLEOTIDE SEQUENCE [LARGE SCALE GENOMIC DNA]</scope>
    <source>
        <strain evidence="6 7">DJC</strain>
    </source>
</reference>
<dbReference type="PROSITE" id="PS50110">
    <property type="entry name" value="RESPONSE_REGULATORY"/>
    <property type="match status" value="2"/>
</dbReference>
<name>A0A411Z2D5_9RHOB</name>
<dbReference type="SUPFAM" id="SSF52172">
    <property type="entry name" value="CheY-like"/>
    <property type="match status" value="2"/>
</dbReference>
<dbReference type="SMART" id="SM00267">
    <property type="entry name" value="GGDEF"/>
    <property type="match status" value="1"/>
</dbReference>
<dbReference type="GO" id="GO:0005886">
    <property type="term" value="C:plasma membrane"/>
    <property type="evidence" value="ECO:0007669"/>
    <property type="project" value="TreeGrafter"/>
</dbReference>
<dbReference type="PANTHER" id="PTHR45138">
    <property type="entry name" value="REGULATORY COMPONENTS OF SENSORY TRANSDUCTION SYSTEM"/>
    <property type="match status" value="1"/>
</dbReference>
<evidence type="ECO:0000256" key="3">
    <source>
        <dbReference type="PROSITE-ProRule" id="PRU00169"/>
    </source>
</evidence>
<evidence type="ECO:0000256" key="2">
    <source>
        <dbReference type="ARBA" id="ARBA00034247"/>
    </source>
</evidence>
<dbReference type="EMBL" id="QWEY01000005">
    <property type="protein sequence ID" value="RGP37228.1"/>
    <property type="molecule type" value="Genomic_DNA"/>
</dbReference>
<dbReference type="SUPFAM" id="SSF55073">
    <property type="entry name" value="Nucleotide cyclase"/>
    <property type="match status" value="1"/>
</dbReference>
<comment type="caution">
    <text evidence="6">The sequence shown here is derived from an EMBL/GenBank/DDBJ whole genome shotgun (WGS) entry which is preliminary data.</text>
</comment>
<dbReference type="NCBIfam" id="TIGR00254">
    <property type="entry name" value="GGDEF"/>
    <property type="match status" value="1"/>
</dbReference>
<accession>A0A411Z2D5</accession>
<dbReference type="Proteomes" id="UP000284547">
    <property type="component" value="Unassembled WGS sequence"/>
</dbReference>
<dbReference type="Gene3D" id="3.40.50.2300">
    <property type="match status" value="1"/>
</dbReference>
<dbReference type="InterPro" id="IPR050469">
    <property type="entry name" value="Diguanylate_Cyclase"/>
</dbReference>
<dbReference type="PANTHER" id="PTHR45138:SF9">
    <property type="entry name" value="DIGUANYLATE CYCLASE DGCM-RELATED"/>
    <property type="match status" value="1"/>
</dbReference>
<dbReference type="GO" id="GO:0052621">
    <property type="term" value="F:diguanylate cyclase activity"/>
    <property type="evidence" value="ECO:0007669"/>
    <property type="project" value="UniProtKB-EC"/>
</dbReference>
<protein>
    <recommendedName>
        <fullName evidence="1">diguanylate cyclase</fullName>
        <ecNumber evidence="1">2.7.7.65</ecNumber>
    </recommendedName>
</protein>
<evidence type="ECO:0000313" key="6">
    <source>
        <dbReference type="EMBL" id="RGP37228.1"/>
    </source>
</evidence>
<evidence type="ECO:0000259" key="5">
    <source>
        <dbReference type="PROSITE" id="PS50887"/>
    </source>
</evidence>
<feature type="modified residue" description="4-aspartylphosphate" evidence="3">
    <location>
        <position position="53"/>
    </location>
</feature>
<dbReference type="Gene3D" id="3.30.70.270">
    <property type="match status" value="1"/>
</dbReference>
<evidence type="ECO:0000259" key="4">
    <source>
        <dbReference type="PROSITE" id="PS50110"/>
    </source>
</evidence>
<dbReference type="EC" id="2.7.7.65" evidence="1"/>
<dbReference type="OrthoDB" id="9812260at2"/>
<keyword evidence="3" id="KW-0597">Phosphoprotein</keyword>
<dbReference type="Pfam" id="PF00990">
    <property type="entry name" value="GGDEF"/>
    <property type="match status" value="1"/>
</dbReference>
<comment type="catalytic activity">
    <reaction evidence="2">
        <text>2 GTP = 3',3'-c-di-GMP + 2 diphosphate</text>
        <dbReference type="Rhea" id="RHEA:24898"/>
        <dbReference type="ChEBI" id="CHEBI:33019"/>
        <dbReference type="ChEBI" id="CHEBI:37565"/>
        <dbReference type="ChEBI" id="CHEBI:58805"/>
        <dbReference type="EC" id="2.7.7.65"/>
    </reaction>
</comment>
<organism evidence="6 7">
    <name type="scientific">Pseudotabrizicola alkalilacus</name>
    <dbReference type="NCBI Taxonomy" id="2305252"/>
    <lineage>
        <taxon>Bacteria</taxon>
        <taxon>Pseudomonadati</taxon>
        <taxon>Pseudomonadota</taxon>
        <taxon>Alphaproteobacteria</taxon>
        <taxon>Rhodobacterales</taxon>
        <taxon>Paracoccaceae</taxon>
        <taxon>Pseudotabrizicola</taxon>
    </lineage>
</organism>
<dbReference type="GO" id="GO:0000160">
    <property type="term" value="P:phosphorelay signal transduction system"/>
    <property type="evidence" value="ECO:0007669"/>
    <property type="project" value="InterPro"/>
</dbReference>
<dbReference type="InterPro" id="IPR043128">
    <property type="entry name" value="Rev_trsase/Diguanyl_cyclase"/>
</dbReference>
<dbReference type="AlphaFoldDB" id="A0A411Z2D5"/>
<dbReference type="GO" id="GO:1902201">
    <property type="term" value="P:negative regulation of bacterial-type flagellum-dependent cell motility"/>
    <property type="evidence" value="ECO:0007669"/>
    <property type="project" value="TreeGrafter"/>
</dbReference>
<feature type="domain" description="Response regulatory" evidence="4">
    <location>
        <begin position="4"/>
        <end position="120"/>
    </location>
</feature>
<keyword evidence="7" id="KW-1185">Reference proteome</keyword>
<dbReference type="CDD" id="cd01949">
    <property type="entry name" value="GGDEF"/>
    <property type="match status" value="1"/>
</dbReference>
<dbReference type="InterPro" id="IPR029787">
    <property type="entry name" value="Nucleotide_cyclase"/>
</dbReference>
<dbReference type="Pfam" id="PF00072">
    <property type="entry name" value="Response_reg"/>
    <property type="match status" value="1"/>
</dbReference>
<gene>
    <name evidence="6" type="ORF">D1012_11255</name>
</gene>
<dbReference type="RefSeq" id="WP_118152169.1">
    <property type="nucleotide sequence ID" value="NZ_QWEY01000005.1"/>
</dbReference>
<evidence type="ECO:0000313" key="7">
    <source>
        <dbReference type="Proteomes" id="UP000284547"/>
    </source>
</evidence>
<dbReference type="FunFam" id="3.30.70.270:FF:000001">
    <property type="entry name" value="Diguanylate cyclase domain protein"/>
    <property type="match status" value="1"/>
</dbReference>